<proteinExistence type="predicted"/>
<feature type="compositionally biased region" description="Gly residues" evidence="1">
    <location>
        <begin position="72"/>
        <end position="112"/>
    </location>
</feature>
<evidence type="ECO:0000256" key="1">
    <source>
        <dbReference type="SAM" id="MobiDB-lite"/>
    </source>
</evidence>
<evidence type="ECO:0000313" key="4">
    <source>
        <dbReference type="Proteomes" id="UP000660454"/>
    </source>
</evidence>
<keyword evidence="4" id="KW-1185">Reference proteome</keyword>
<dbReference type="Proteomes" id="UP000660454">
    <property type="component" value="Unassembled WGS sequence"/>
</dbReference>
<accession>A0ABQ4GLH1</accession>
<protein>
    <recommendedName>
        <fullName evidence="5">Serine protease</fullName>
    </recommendedName>
</protein>
<evidence type="ECO:0008006" key="5">
    <source>
        <dbReference type="Google" id="ProtNLM"/>
    </source>
</evidence>
<keyword evidence="2" id="KW-0732">Signal</keyword>
<reference evidence="3 4" key="1">
    <citation type="submission" date="2021-01" db="EMBL/GenBank/DDBJ databases">
        <title>Whole genome shotgun sequence of Microbispora siamensis NBRC 104113.</title>
        <authorList>
            <person name="Komaki H."/>
            <person name="Tamura T."/>
        </authorList>
    </citation>
    <scope>NUCLEOTIDE SEQUENCE [LARGE SCALE GENOMIC DNA]</scope>
    <source>
        <strain evidence="3 4">NBRC 104113</strain>
    </source>
</reference>
<organism evidence="3 4">
    <name type="scientific">Microbispora siamensis</name>
    <dbReference type="NCBI Taxonomy" id="564413"/>
    <lineage>
        <taxon>Bacteria</taxon>
        <taxon>Bacillati</taxon>
        <taxon>Actinomycetota</taxon>
        <taxon>Actinomycetes</taxon>
        <taxon>Streptosporangiales</taxon>
        <taxon>Streptosporangiaceae</taxon>
        <taxon>Microbispora</taxon>
    </lineage>
</organism>
<name>A0ABQ4GLH1_9ACTN</name>
<dbReference type="EMBL" id="BOOF01000015">
    <property type="protein sequence ID" value="GIH62262.1"/>
    <property type="molecule type" value="Genomic_DNA"/>
</dbReference>
<feature type="region of interest" description="Disordered" evidence="1">
    <location>
        <begin position="54"/>
        <end position="112"/>
    </location>
</feature>
<evidence type="ECO:0000313" key="3">
    <source>
        <dbReference type="EMBL" id="GIH62262.1"/>
    </source>
</evidence>
<sequence>MVGKRISALGAVFVGALTLGLGQASQASAVASPANTSAVSTSETAAAHDAFSSMLTSSPGHRTDLAPRTYDQGGGGGGGDGGGGGGGDGGGGGGGDGGGGGGGGDGGGGGGG</sequence>
<feature type="signal peptide" evidence="2">
    <location>
        <begin position="1"/>
        <end position="29"/>
    </location>
</feature>
<comment type="caution">
    <text evidence="3">The sequence shown here is derived from an EMBL/GenBank/DDBJ whole genome shotgun (WGS) entry which is preliminary data.</text>
</comment>
<gene>
    <name evidence="3" type="ORF">Msi02_30790</name>
</gene>
<evidence type="ECO:0000256" key="2">
    <source>
        <dbReference type="SAM" id="SignalP"/>
    </source>
</evidence>
<feature type="chain" id="PRO_5045716084" description="Serine protease" evidence="2">
    <location>
        <begin position="30"/>
        <end position="112"/>
    </location>
</feature>